<dbReference type="OrthoDB" id="7739311at2759"/>
<feature type="transmembrane region" description="Helical" evidence="8">
    <location>
        <begin position="298"/>
        <end position="316"/>
    </location>
</feature>
<feature type="domain" description="Putative ionotropic receptor ligand binding" evidence="9">
    <location>
        <begin position="16"/>
        <end position="202"/>
    </location>
</feature>
<dbReference type="AlphaFoldDB" id="A0A6J1MJI0"/>
<dbReference type="GeneID" id="111605151"/>
<evidence type="ECO:0000256" key="8">
    <source>
        <dbReference type="SAM" id="Phobius"/>
    </source>
</evidence>
<feature type="transmembrane region" description="Helical" evidence="8">
    <location>
        <begin position="328"/>
        <end position="346"/>
    </location>
</feature>
<dbReference type="PANTHER" id="PTHR42643">
    <property type="entry name" value="IONOTROPIC RECEPTOR 20A-RELATED"/>
    <property type="match status" value="1"/>
</dbReference>
<accession>A0A6J1MJI0</accession>
<evidence type="ECO:0000256" key="5">
    <source>
        <dbReference type="ARBA" id="ARBA00023136"/>
    </source>
</evidence>
<evidence type="ECO:0000256" key="2">
    <source>
        <dbReference type="ARBA" id="ARBA00022475"/>
    </source>
</evidence>
<keyword evidence="2" id="KW-1003">Cell membrane</keyword>
<evidence type="ECO:0000256" key="4">
    <source>
        <dbReference type="ARBA" id="ARBA00022989"/>
    </source>
</evidence>
<feature type="transmembrane region" description="Helical" evidence="8">
    <location>
        <begin position="544"/>
        <end position="567"/>
    </location>
</feature>
<dbReference type="PANTHER" id="PTHR42643:SF30">
    <property type="entry name" value="IONOTROPIC RECEPTOR 40A-RELATED"/>
    <property type="match status" value="1"/>
</dbReference>
<keyword evidence="4 8" id="KW-1133">Transmembrane helix</keyword>
<reference evidence="11" key="1">
    <citation type="submission" date="2025-08" db="UniProtKB">
        <authorList>
            <consortium name="RefSeq"/>
        </authorList>
    </citation>
    <scope>IDENTIFICATION</scope>
    <source>
        <strain evidence="11">15085-1641.00</strain>
        <tissue evidence="11">Whole body</tissue>
    </source>
</reference>
<evidence type="ECO:0000313" key="11">
    <source>
        <dbReference type="RefSeq" id="XP_023179301.2"/>
    </source>
</evidence>
<organism evidence="10 11">
    <name type="scientific">Drosophila hydei</name>
    <name type="common">Fruit fly</name>
    <dbReference type="NCBI Taxonomy" id="7224"/>
    <lineage>
        <taxon>Eukaryota</taxon>
        <taxon>Metazoa</taxon>
        <taxon>Ecdysozoa</taxon>
        <taxon>Arthropoda</taxon>
        <taxon>Hexapoda</taxon>
        <taxon>Insecta</taxon>
        <taxon>Pterygota</taxon>
        <taxon>Neoptera</taxon>
        <taxon>Endopterygota</taxon>
        <taxon>Diptera</taxon>
        <taxon>Brachycera</taxon>
        <taxon>Muscomorpha</taxon>
        <taxon>Ephydroidea</taxon>
        <taxon>Drosophilidae</taxon>
        <taxon>Drosophila</taxon>
    </lineage>
</organism>
<name>A0A6J1MJI0_DROHY</name>
<protein>
    <submittedName>
        <fullName evidence="11">Uncharacterized protein LOC111605151</fullName>
    </submittedName>
</protein>
<evidence type="ECO:0000259" key="9">
    <source>
        <dbReference type="Pfam" id="PF24061"/>
    </source>
</evidence>
<dbReference type="Proteomes" id="UP000504633">
    <property type="component" value="Unplaced"/>
</dbReference>
<dbReference type="GO" id="GO:0005886">
    <property type="term" value="C:plasma membrane"/>
    <property type="evidence" value="ECO:0007669"/>
    <property type="project" value="UniProtKB-SubCell"/>
</dbReference>
<evidence type="ECO:0000256" key="6">
    <source>
        <dbReference type="ARBA" id="ARBA00023170"/>
    </source>
</evidence>
<evidence type="ECO:0000256" key="7">
    <source>
        <dbReference type="ARBA" id="ARBA00023180"/>
    </source>
</evidence>
<dbReference type="SUPFAM" id="SSF53850">
    <property type="entry name" value="Periplasmic binding protein-like II"/>
    <property type="match status" value="1"/>
</dbReference>
<dbReference type="KEGG" id="dhe:111605151"/>
<dbReference type="OMA" id="EQASHIN"/>
<dbReference type="InterPro" id="IPR056198">
    <property type="entry name" value="LBD_receptor"/>
</dbReference>
<keyword evidence="10" id="KW-1185">Reference proteome</keyword>
<proteinExistence type="predicted"/>
<keyword evidence="3 8" id="KW-0812">Transmembrane</keyword>
<keyword evidence="7" id="KW-0325">Glycoprotein</keyword>
<dbReference type="InterPro" id="IPR052192">
    <property type="entry name" value="Insect_Ionotropic_Sensory_Rcpt"/>
</dbReference>
<comment type="subcellular location">
    <subcellularLocation>
        <location evidence="1">Cell membrane</location>
        <topology evidence="1">Multi-pass membrane protein</topology>
    </subcellularLocation>
</comment>
<evidence type="ECO:0000313" key="10">
    <source>
        <dbReference type="Proteomes" id="UP000504633"/>
    </source>
</evidence>
<dbReference type="RefSeq" id="XP_023179301.2">
    <property type="nucleotide sequence ID" value="XM_023323533.2"/>
</dbReference>
<dbReference type="Pfam" id="PF24061">
    <property type="entry name" value="LBD_receptor"/>
    <property type="match status" value="1"/>
</dbReference>
<keyword evidence="5 8" id="KW-0472">Membrane</keyword>
<keyword evidence="6" id="KW-0675">Receptor</keyword>
<evidence type="ECO:0000256" key="1">
    <source>
        <dbReference type="ARBA" id="ARBA00004651"/>
    </source>
</evidence>
<sequence length="581" mass="68229">MNISQLFQSYQDLSGEQMNQINEYVARSLLYVVHIHIMSVTPSLVLTLCCRNNHTCNFYNEMMSVLFRDWGIAPLQIVTVEQGMLRQFIPGRRHYNLIFTDSYAAFAEIEVEAHSKEYNYNEYYYIFLQARDHLLLREMRRIFEHCWRHQLINCNIQVQRSNGDIQLYTYLPFGPQSCADTTPQLINRYNGSHMLEPELFPRGIEGRILQTFIERLNLSIHVQQIPVGTEYQTNRLLQMLNSNQADICVGGIRQTVERSLLGTSTHNYLQTTVRFGVLGVTYELTSLDILLFPFRTSIWLAIGVVLTLSLVMQLTMDRLLVLRQQGCLLLNLLLIFVGMPMLQMPRSIAKRVYSIALILYTLLIRTMYQGMLYHLIRTRMLSRLPQSIEELVAHNYEVVLSTGINEVLSEIPLVQQMRFRVVDGDGSEMNPLHYLAQNQRDKRQVAATVLDLFLLYNQLSVYNNKEPIQERTVNQFEIIAQDVIDLQMTMYLRKHSFLIDAFNEEIMWMRSGGLLAIWERWELDDRYLRDTQENNFRTFGLHELYIVFVLMLIGLMFGAFIFCLELISLRFPRFQRWVLLQ</sequence>
<evidence type="ECO:0000256" key="3">
    <source>
        <dbReference type="ARBA" id="ARBA00022692"/>
    </source>
</evidence>
<feature type="transmembrane region" description="Helical" evidence="8">
    <location>
        <begin position="352"/>
        <end position="376"/>
    </location>
</feature>
<gene>
    <name evidence="11" type="primary">LOC111605151</name>
</gene>